<dbReference type="OrthoDB" id="10037758at2759"/>
<evidence type="ECO:0000256" key="1">
    <source>
        <dbReference type="ARBA" id="ARBA00022737"/>
    </source>
</evidence>
<evidence type="ECO:0008006" key="6">
    <source>
        <dbReference type="Google" id="ProtNLM"/>
    </source>
</evidence>
<sequence>MHISIQHRQKISNEKRIIERTLQRRQPRRPRRLHRLRQPPRQQLQQQLQQQQLQQQLQQLPRQQLQQQLQQQQLQQQLQQLPRQQLQQQLQVQKWVAGASAGTTAAGDSGGSNGKTAILLDKPTGITFDSMGYMYITDYNNNRVQRFPPNSNSATSGTTVAGSAAGNSGSTNGLLHQPVDVKVDGNYNIFITDMGNKRVVKWAANATIGSVLIDGSSGGAAQNQISNPYGLILINDSLNHVYLSDNNQRSAYLWAFAAANATTQYIIANSLQMDHPSQIIQDQYGNLYVADANQKRVVMFCVNSTVGNVIVGTGTTSTPTLANPTGIAFDSDLNLYVSDGNLNEVLKYTLL</sequence>
<dbReference type="Pfam" id="PF01436">
    <property type="entry name" value="NHL"/>
    <property type="match status" value="1"/>
</dbReference>
<dbReference type="PROSITE" id="PS51125">
    <property type="entry name" value="NHL"/>
    <property type="match status" value="1"/>
</dbReference>
<accession>A0A815H010</accession>
<comment type="caution">
    <text evidence="4">The sequence shown here is derived from an EMBL/GenBank/DDBJ whole genome shotgun (WGS) entry which is preliminary data.</text>
</comment>
<dbReference type="EMBL" id="CAJNOW010002236">
    <property type="protein sequence ID" value="CAF1344988.1"/>
    <property type="molecule type" value="Genomic_DNA"/>
</dbReference>
<protein>
    <recommendedName>
        <fullName evidence="6">NHL repeat containing protein</fullName>
    </recommendedName>
</protein>
<feature type="compositionally biased region" description="Low complexity" evidence="3">
    <location>
        <begin position="150"/>
        <end position="171"/>
    </location>
</feature>
<reference evidence="4" key="1">
    <citation type="submission" date="2021-02" db="EMBL/GenBank/DDBJ databases">
        <authorList>
            <person name="Nowell W R."/>
        </authorList>
    </citation>
    <scope>NUCLEOTIDE SEQUENCE</scope>
</reference>
<dbReference type="AlphaFoldDB" id="A0A815H010"/>
<evidence type="ECO:0000313" key="5">
    <source>
        <dbReference type="Proteomes" id="UP000663834"/>
    </source>
</evidence>
<evidence type="ECO:0000256" key="2">
    <source>
        <dbReference type="PROSITE-ProRule" id="PRU00504"/>
    </source>
</evidence>
<gene>
    <name evidence="4" type="ORF">KQP761_LOCUS6932</name>
</gene>
<dbReference type="SUPFAM" id="SSF81995">
    <property type="entry name" value="beta-sandwich domain of Sec23/24"/>
    <property type="match status" value="1"/>
</dbReference>
<dbReference type="Gene3D" id="2.40.10.500">
    <property type="match status" value="1"/>
</dbReference>
<evidence type="ECO:0000313" key="4">
    <source>
        <dbReference type="EMBL" id="CAF1344988.1"/>
    </source>
</evidence>
<organism evidence="4 5">
    <name type="scientific">Rotaria magnacalcarata</name>
    <dbReference type="NCBI Taxonomy" id="392030"/>
    <lineage>
        <taxon>Eukaryota</taxon>
        <taxon>Metazoa</taxon>
        <taxon>Spiralia</taxon>
        <taxon>Gnathifera</taxon>
        <taxon>Rotifera</taxon>
        <taxon>Eurotatoria</taxon>
        <taxon>Bdelloidea</taxon>
        <taxon>Philodinida</taxon>
        <taxon>Philodinidae</taxon>
        <taxon>Rotaria</taxon>
    </lineage>
</organism>
<dbReference type="PANTHER" id="PTHR24104">
    <property type="entry name" value="E3 UBIQUITIN-PROTEIN LIGASE NHLRC1-RELATED"/>
    <property type="match status" value="1"/>
</dbReference>
<dbReference type="InterPro" id="IPR011042">
    <property type="entry name" value="6-blade_b-propeller_TolB-like"/>
</dbReference>
<dbReference type="InterPro" id="IPR050952">
    <property type="entry name" value="TRIM-NHL_E3_ligases"/>
</dbReference>
<feature type="region of interest" description="Disordered" evidence="3">
    <location>
        <begin position="148"/>
        <end position="171"/>
    </location>
</feature>
<evidence type="ECO:0000256" key="3">
    <source>
        <dbReference type="SAM" id="MobiDB-lite"/>
    </source>
</evidence>
<dbReference type="Gene3D" id="2.120.10.30">
    <property type="entry name" value="TolB, C-terminal domain"/>
    <property type="match status" value="1"/>
</dbReference>
<dbReference type="SUPFAM" id="SSF101898">
    <property type="entry name" value="NHL repeat"/>
    <property type="match status" value="1"/>
</dbReference>
<proteinExistence type="predicted"/>
<feature type="repeat" description="NHL" evidence="2">
    <location>
        <begin position="107"/>
        <end position="150"/>
    </location>
</feature>
<dbReference type="InterPro" id="IPR001258">
    <property type="entry name" value="NHL_repeat"/>
</dbReference>
<keyword evidence="1" id="KW-0677">Repeat</keyword>
<dbReference type="Proteomes" id="UP000663834">
    <property type="component" value="Unassembled WGS sequence"/>
</dbReference>
<dbReference type="CDD" id="cd05819">
    <property type="entry name" value="NHL"/>
    <property type="match status" value="1"/>
</dbReference>
<name>A0A815H010_9BILA</name>